<evidence type="ECO:0000313" key="2">
    <source>
        <dbReference type="Proteomes" id="UP001487740"/>
    </source>
</evidence>
<keyword evidence="2" id="KW-1185">Reference proteome</keyword>
<reference evidence="1 2" key="1">
    <citation type="submission" date="2023-03" db="EMBL/GenBank/DDBJ databases">
        <title>High-quality genome of Scylla paramamosain provides insights in environmental adaptation.</title>
        <authorList>
            <person name="Zhang L."/>
        </authorList>
    </citation>
    <scope>NUCLEOTIDE SEQUENCE [LARGE SCALE GENOMIC DNA]</scope>
    <source>
        <strain evidence="1">LZ_2023a</strain>
        <tissue evidence="1">Muscle</tissue>
    </source>
</reference>
<gene>
    <name evidence="1" type="ORF">O3P69_012836</name>
</gene>
<accession>A0AAW0TQ66</accession>
<proteinExistence type="predicted"/>
<dbReference type="Proteomes" id="UP001487740">
    <property type="component" value="Unassembled WGS sequence"/>
</dbReference>
<organism evidence="1 2">
    <name type="scientific">Scylla paramamosain</name>
    <name type="common">Mud crab</name>
    <dbReference type="NCBI Taxonomy" id="85552"/>
    <lineage>
        <taxon>Eukaryota</taxon>
        <taxon>Metazoa</taxon>
        <taxon>Ecdysozoa</taxon>
        <taxon>Arthropoda</taxon>
        <taxon>Crustacea</taxon>
        <taxon>Multicrustacea</taxon>
        <taxon>Malacostraca</taxon>
        <taxon>Eumalacostraca</taxon>
        <taxon>Eucarida</taxon>
        <taxon>Decapoda</taxon>
        <taxon>Pleocyemata</taxon>
        <taxon>Brachyura</taxon>
        <taxon>Eubrachyura</taxon>
        <taxon>Portunoidea</taxon>
        <taxon>Portunidae</taxon>
        <taxon>Portuninae</taxon>
        <taxon>Scylla</taxon>
    </lineage>
</organism>
<name>A0AAW0TQ66_SCYPA</name>
<sequence length="97" mass="10489">MCRAAKDTDARRRLTFTQCTCLNPGDFCSITTTTTWGSRPGGGKHVGALSVEFSVALALDEGGGVCCSSWFLPHHESWADPKEAAEFKILRGILRVS</sequence>
<dbReference type="EMBL" id="JARAKH010000026">
    <property type="protein sequence ID" value="KAK8389908.1"/>
    <property type="molecule type" value="Genomic_DNA"/>
</dbReference>
<evidence type="ECO:0000313" key="1">
    <source>
        <dbReference type="EMBL" id="KAK8389908.1"/>
    </source>
</evidence>
<protein>
    <submittedName>
        <fullName evidence="1">Uncharacterized protein</fullName>
    </submittedName>
</protein>
<dbReference type="AlphaFoldDB" id="A0AAW0TQ66"/>
<comment type="caution">
    <text evidence="1">The sequence shown here is derived from an EMBL/GenBank/DDBJ whole genome shotgun (WGS) entry which is preliminary data.</text>
</comment>